<keyword evidence="1" id="KW-0813">Transport</keyword>
<dbReference type="PANTHER" id="PTHR45772:SF8">
    <property type="entry name" value="HIGH-AFFINITY BRANCHED-CHAIN AMINO ACID TRANSPORT ATP-BINDING PROTEIN"/>
    <property type="match status" value="1"/>
</dbReference>
<proteinExistence type="predicted"/>
<dbReference type="SUPFAM" id="SSF52540">
    <property type="entry name" value="P-loop containing nucleoside triphosphate hydrolases"/>
    <property type="match status" value="1"/>
</dbReference>
<evidence type="ECO:0000256" key="2">
    <source>
        <dbReference type="ARBA" id="ARBA00022741"/>
    </source>
</evidence>
<keyword evidence="3" id="KW-0067">ATP-binding</keyword>
<evidence type="ECO:0000259" key="4">
    <source>
        <dbReference type="Pfam" id="PF00005"/>
    </source>
</evidence>
<feature type="domain" description="ABC transporter" evidence="4">
    <location>
        <begin position="23"/>
        <end position="125"/>
    </location>
</feature>
<dbReference type="RefSeq" id="WP_307337818.1">
    <property type="nucleotide sequence ID" value="NZ_JAUSUQ010000005.1"/>
</dbReference>
<evidence type="ECO:0000313" key="5">
    <source>
        <dbReference type="EMBL" id="MDQ0338824.1"/>
    </source>
</evidence>
<dbReference type="InterPro" id="IPR003439">
    <property type="entry name" value="ABC_transporter-like_ATP-bd"/>
</dbReference>
<evidence type="ECO:0000256" key="3">
    <source>
        <dbReference type="ARBA" id="ARBA00022840"/>
    </source>
</evidence>
<comment type="caution">
    <text evidence="5">The sequence shown here is derived from an EMBL/GenBank/DDBJ whole genome shotgun (WGS) entry which is preliminary data.</text>
</comment>
<gene>
    <name evidence="5" type="ORF">J2S00_001610</name>
</gene>
<protein>
    <submittedName>
        <fullName evidence="5">ABC-type uncharacterized transport system ATPase subunit</fullName>
    </submittedName>
</protein>
<evidence type="ECO:0000313" key="6">
    <source>
        <dbReference type="Proteomes" id="UP001232445"/>
    </source>
</evidence>
<accession>A0ABU0CSI1</accession>
<evidence type="ECO:0000256" key="1">
    <source>
        <dbReference type="ARBA" id="ARBA00022448"/>
    </source>
</evidence>
<dbReference type="InterPro" id="IPR051120">
    <property type="entry name" value="ABC_AA/LPS_Transport"/>
</dbReference>
<dbReference type="PANTHER" id="PTHR45772">
    <property type="entry name" value="CONSERVED COMPONENT OF ABC TRANSPORTER FOR NATURAL AMINO ACIDS-RELATED"/>
    <property type="match status" value="1"/>
</dbReference>
<dbReference type="Pfam" id="PF00005">
    <property type="entry name" value="ABC_tran"/>
    <property type="match status" value="1"/>
</dbReference>
<dbReference type="Proteomes" id="UP001232445">
    <property type="component" value="Unassembled WGS sequence"/>
</dbReference>
<sequence>MSLNTVLQCQKVTVDFDGFKAIDALDFEVKDKELHVLIGPNGAGKSTLLDVICGKVKPVGGQVIFKGQYHLNRLAEFEIARLGVGRKFQAPSIYPSLRVIEHLEIAMKQPKSLWHVLRTKLSRDEQMENPTSPEGGHRINLGGIKQKNIAQENQSGQGGPFSFRRGHSEARCRFI</sequence>
<dbReference type="EMBL" id="JAUSUQ010000005">
    <property type="protein sequence ID" value="MDQ0338824.1"/>
    <property type="molecule type" value="Genomic_DNA"/>
</dbReference>
<keyword evidence="2" id="KW-0547">Nucleotide-binding</keyword>
<organism evidence="5 6">
    <name type="scientific">Caldalkalibacillus uzonensis</name>
    <dbReference type="NCBI Taxonomy" id="353224"/>
    <lineage>
        <taxon>Bacteria</taxon>
        <taxon>Bacillati</taxon>
        <taxon>Bacillota</taxon>
        <taxon>Bacilli</taxon>
        <taxon>Bacillales</taxon>
        <taxon>Bacillaceae</taxon>
        <taxon>Caldalkalibacillus</taxon>
    </lineage>
</organism>
<dbReference type="Gene3D" id="3.40.50.300">
    <property type="entry name" value="P-loop containing nucleotide triphosphate hydrolases"/>
    <property type="match status" value="1"/>
</dbReference>
<reference evidence="5 6" key="1">
    <citation type="submission" date="2023-07" db="EMBL/GenBank/DDBJ databases">
        <title>Genomic Encyclopedia of Type Strains, Phase IV (KMG-IV): sequencing the most valuable type-strain genomes for metagenomic binning, comparative biology and taxonomic classification.</title>
        <authorList>
            <person name="Goeker M."/>
        </authorList>
    </citation>
    <scope>NUCLEOTIDE SEQUENCE [LARGE SCALE GENOMIC DNA]</scope>
    <source>
        <strain evidence="5 6">DSM 17740</strain>
    </source>
</reference>
<keyword evidence="6" id="KW-1185">Reference proteome</keyword>
<dbReference type="InterPro" id="IPR027417">
    <property type="entry name" value="P-loop_NTPase"/>
</dbReference>
<name>A0ABU0CSI1_9BACI</name>